<dbReference type="Proteomes" id="UP000593572">
    <property type="component" value="Unassembled WGS sequence"/>
</dbReference>
<feature type="non-terminal residue" evidence="1">
    <location>
        <position position="1"/>
    </location>
</feature>
<accession>A0A7J8M9V0</accession>
<protein>
    <recommendedName>
        <fullName evidence="3">Disease resistance protein</fullName>
    </recommendedName>
</protein>
<organism evidence="1 2">
    <name type="scientific">Gossypium lobatum</name>
    <dbReference type="NCBI Taxonomy" id="34289"/>
    <lineage>
        <taxon>Eukaryota</taxon>
        <taxon>Viridiplantae</taxon>
        <taxon>Streptophyta</taxon>
        <taxon>Embryophyta</taxon>
        <taxon>Tracheophyta</taxon>
        <taxon>Spermatophyta</taxon>
        <taxon>Magnoliopsida</taxon>
        <taxon>eudicotyledons</taxon>
        <taxon>Gunneridae</taxon>
        <taxon>Pentapetalae</taxon>
        <taxon>rosids</taxon>
        <taxon>malvids</taxon>
        <taxon>Malvales</taxon>
        <taxon>Malvaceae</taxon>
        <taxon>Malvoideae</taxon>
        <taxon>Gossypium</taxon>
    </lineage>
</organism>
<evidence type="ECO:0000313" key="2">
    <source>
        <dbReference type="Proteomes" id="UP000593572"/>
    </source>
</evidence>
<name>A0A7J8M9V0_9ROSI</name>
<dbReference type="EMBL" id="JABEZX010000007">
    <property type="protein sequence ID" value="MBA0561454.1"/>
    <property type="molecule type" value="Genomic_DNA"/>
</dbReference>
<sequence length="85" mass="9992">GGDCFQIRGRIRVGNSVNFEFDHLYSLRLWRLPELKCFYPGKHTTKWPMLNKLELVECEKLKILGTQLITNNGQLDFPVHPPLFY</sequence>
<evidence type="ECO:0000313" key="1">
    <source>
        <dbReference type="EMBL" id="MBA0561454.1"/>
    </source>
</evidence>
<proteinExistence type="predicted"/>
<comment type="caution">
    <text evidence="1">The sequence shown here is derived from an EMBL/GenBank/DDBJ whole genome shotgun (WGS) entry which is preliminary data.</text>
</comment>
<dbReference type="AlphaFoldDB" id="A0A7J8M9V0"/>
<evidence type="ECO:0008006" key="3">
    <source>
        <dbReference type="Google" id="ProtNLM"/>
    </source>
</evidence>
<gene>
    <name evidence="1" type="ORF">Golob_018279</name>
</gene>
<keyword evidence="2" id="KW-1185">Reference proteome</keyword>
<reference evidence="1 2" key="1">
    <citation type="journal article" date="2019" name="Genome Biol. Evol.">
        <title>Insights into the evolution of the New World diploid cottons (Gossypium, subgenus Houzingenia) based on genome sequencing.</title>
        <authorList>
            <person name="Grover C.E."/>
            <person name="Arick M.A. 2nd"/>
            <person name="Thrash A."/>
            <person name="Conover J.L."/>
            <person name="Sanders W.S."/>
            <person name="Peterson D.G."/>
            <person name="Frelichowski J.E."/>
            <person name="Scheffler J.A."/>
            <person name="Scheffler B.E."/>
            <person name="Wendel J.F."/>
        </authorList>
    </citation>
    <scope>NUCLEOTIDE SEQUENCE [LARGE SCALE GENOMIC DNA]</scope>
    <source>
        <strain evidence="1">157</strain>
        <tissue evidence="1">Leaf</tissue>
    </source>
</reference>